<evidence type="ECO:0000313" key="1">
    <source>
        <dbReference type="EMBL" id="RXH82212.1"/>
    </source>
</evidence>
<evidence type="ECO:0000313" key="2">
    <source>
        <dbReference type="Proteomes" id="UP000290289"/>
    </source>
</evidence>
<dbReference type="AlphaFoldDB" id="A0A498IJQ9"/>
<accession>A0A498IJQ9</accession>
<sequence length="226" mass="25659">MGLNEIGTRGFPVWLKFVPGISFRTNNEPFKFISTNKIMSILVACSSQFLAIELWKTNMRHPQASEVVNKDIISHFFIAEPKKNTRGPNRMLKELQLVRMSASLIKIAYDERHRGAVTSQQHNSVEFLSYVVGELGKNSRGDEDPGVRQFGDTASRKVYLRDVDPASRKATLSDVGRHRVAQSIFARRKICVAQSSFARRSAYLRRANPSFTAFERQFLRDEGSFG</sequence>
<gene>
    <name evidence="1" type="ORF">DVH24_036553</name>
</gene>
<proteinExistence type="predicted"/>
<name>A0A498IJQ9_MALDO</name>
<dbReference type="EMBL" id="RDQH01000338">
    <property type="protein sequence ID" value="RXH82212.1"/>
    <property type="molecule type" value="Genomic_DNA"/>
</dbReference>
<reference evidence="1 2" key="1">
    <citation type="submission" date="2018-10" db="EMBL/GenBank/DDBJ databases">
        <title>A high-quality apple genome assembly.</title>
        <authorList>
            <person name="Hu J."/>
        </authorList>
    </citation>
    <scope>NUCLEOTIDE SEQUENCE [LARGE SCALE GENOMIC DNA]</scope>
    <source>
        <strain evidence="2">cv. HFTH1</strain>
        <tissue evidence="1">Young leaf</tissue>
    </source>
</reference>
<organism evidence="1 2">
    <name type="scientific">Malus domestica</name>
    <name type="common">Apple</name>
    <name type="synonym">Pyrus malus</name>
    <dbReference type="NCBI Taxonomy" id="3750"/>
    <lineage>
        <taxon>Eukaryota</taxon>
        <taxon>Viridiplantae</taxon>
        <taxon>Streptophyta</taxon>
        <taxon>Embryophyta</taxon>
        <taxon>Tracheophyta</taxon>
        <taxon>Spermatophyta</taxon>
        <taxon>Magnoliopsida</taxon>
        <taxon>eudicotyledons</taxon>
        <taxon>Gunneridae</taxon>
        <taxon>Pentapetalae</taxon>
        <taxon>rosids</taxon>
        <taxon>fabids</taxon>
        <taxon>Rosales</taxon>
        <taxon>Rosaceae</taxon>
        <taxon>Amygdaloideae</taxon>
        <taxon>Maleae</taxon>
        <taxon>Malus</taxon>
    </lineage>
</organism>
<protein>
    <submittedName>
        <fullName evidence="1">Uncharacterized protein</fullName>
    </submittedName>
</protein>
<keyword evidence="2" id="KW-1185">Reference proteome</keyword>
<comment type="caution">
    <text evidence="1">The sequence shown here is derived from an EMBL/GenBank/DDBJ whole genome shotgun (WGS) entry which is preliminary data.</text>
</comment>
<dbReference type="Proteomes" id="UP000290289">
    <property type="component" value="Chromosome 12"/>
</dbReference>